<gene>
    <name evidence="4" type="primary">RE2_1251</name>
    <name evidence="4" type="ORF">CK203_000499</name>
</gene>
<dbReference type="Pfam" id="PF13976">
    <property type="entry name" value="gag_pre-integrs"/>
    <property type="match status" value="1"/>
</dbReference>
<feature type="domain" description="GAG-pre-integrase" evidence="2">
    <location>
        <begin position="24"/>
        <end position="66"/>
    </location>
</feature>
<dbReference type="Pfam" id="PF25597">
    <property type="entry name" value="SH3_retrovirus"/>
    <property type="match status" value="1"/>
</dbReference>
<dbReference type="InterPro" id="IPR043502">
    <property type="entry name" value="DNA/RNA_pol_sf"/>
</dbReference>
<sequence>MVLKLWLKDRNTGKTIGIGRESQGLYHLTSDSSPAVCISTDAPLLIHNRLGHPSLSKFQKMVPRFFNFVVASVDNARGDAVLTACYLINRMPSSVLHDQIPHSLLFPNQPLYFLPPRVFDCTCFVHILTPGQDKLSAKAMKCLFLGYSRLQKGYRCYSLETHRYFIAADVYHHRPRVVAPLPFPEAPTDSLPIPSASPAPALPSPNDLPIAVRKGTRSTRNPHPIYNFLSYHRLSSPYSAFVSAISSVSLPKSTHEALSHPGWRQAMVDEMAALHSNGTWDLVVLPSGKSTVGCRWVYAVKVGPDGQVDRLKARLVAKGYTQVYGSDYGDTFSPVAKIASVRLLLSMAAMCSWPLYQLDIKNVFLHGDLAEEVYMEQPPGFVAQGESGLVCSTADHSVFYHHNSLGQCIYLVVYVDDIVITGSDQDGIQKLKQHLFTHFQTKDLGKLKYFLGIEIAQSSSGVVLSQRKYALDILEETGMLDCKPVDTPMDPNVKLVPGQGEPLGDPGRYRRLVGKLNYLTITRPDISFPVSVVSQFLQSPCDSHWDAVIRILRYIKSTPGQGVLYENRGHTQVVGYTDVDWAGSPTDRHSTSGYCVFIGGNLISWKSKKQDVVARSSAEAEYRAMALATCELIWLRHLLQELRFGKDEQMKLICDNQAALHIASNPVFHKRTKHIEVDCHFIREKIASGCVATSFVNSNDQLADIFTKSLRGPRIKYICNKLGAYDVYAPA</sequence>
<dbReference type="SUPFAM" id="SSF56672">
    <property type="entry name" value="DNA/RNA polymerases"/>
    <property type="match status" value="1"/>
</dbReference>
<evidence type="ECO:0000313" key="5">
    <source>
        <dbReference type="Proteomes" id="UP000288805"/>
    </source>
</evidence>
<reference evidence="4 5" key="1">
    <citation type="journal article" date="2018" name="PLoS Genet.">
        <title>Population sequencing reveals clonal diversity and ancestral inbreeding in the grapevine cultivar Chardonnay.</title>
        <authorList>
            <person name="Roach M.J."/>
            <person name="Johnson D.L."/>
            <person name="Bohlmann J."/>
            <person name="van Vuuren H.J."/>
            <person name="Jones S.J."/>
            <person name="Pretorius I.S."/>
            <person name="Schmidt S.A."/>
            <person name="Borneman A.R."/>
        </authorList>
    </citation>
    <scope>NUCLEOTIDE SEQUENCE [LARGE SCALE GENOMIC DNA]</scope>
    <source>
        <strain evidence="5">cv. Chardonnay</strain>
        <tissue evidence="4">Leaf</tissue>
    </source>
</reference>
<evidence type="ECO:0000313" key="4">
    <source>
        <dbReference type="EMBL" id="RVX23268.1"/>
    </source>
</evidence>
<name>A0A438KQ00_VITVI</name>
<dbReference type="AlphaFoldDB" id="A0A438KQ00"/>
<feature type="domain" description="Reverse transcriptase Ty1/copia-type" evidence="1">
    <location>
        <begin position="393"/>
        <end position="489"/>
    </location>
</feature>
<evidence type="ECO:0000259" key="2">
    <source>
        <dbReference type="Pfam" id="PF13976"/>
    </source>
</evidence>
<dbReference type="Pfam" id="PF07727">
    <property type="entry name" value="RVT_2"/>
    <property type="match status" value="2"/>
</dbReference>
<dbReference type="InterPro" id="IPR013103">
    <property type="entry name" value="RVT_2"/>
</dbReference>
<comment type="caution">
    <text evidence="4">The sequence shown here is derived from an EMBL/GenBank/DDBJ whole genome shotgun (WGS) entry which is preliminary data.</text>
</comment>
<organism evidence="4 5">
    <name type="scientific">Vitis vinifera</name>
    <name type="common">Grape</name>
    <dbReference type="NCBI Taxonomy" id="29760"/>
    <lineage>
        <taxon>Eukaryota</taxon>
        <taxon>Viridiplantae</taxon>
        <taxon>Streptophyta</taxon>
        <taxon>Embryophyta</taxon>
        <taxon>Tracheophyta</taxon>
        <taxon>Spermatophyta</taxon>
        <taxon>Magnoliopsida</taxon>
        <taxon>eudicotyledons</taxon>
        <taxon>Gunneridae</taxon>
        <taxon>Pentapetalae</taxon>
        <taxon>rosids</taxon>
        <taxon>Vitales</taxon>
        <taxon>Vitaceae</taxon>
        <taxon>Viteae</taxon>
        <taxon>Vitis</taxon>
    </lineage>
</organism>
<proteinExistence type="predicted"/>
<dbReference type="EMBL" id="QGNW01000001">
    <property type="protein sequence ID" value="RVX23268.1"/>
    <property type="molecule type" value="Genomic_DNA"/>
</dbReference>
<accession>A0A438KQ00</accession>
<evidence type="ECO:0000259" key="1">
    <source>
        <dbReference type="Pfam" id="PF07727"/>
    </source>
</evidence>
<dbReference type="InterPro" id="IPR057670">
    <property type="entry name" value="SH3_retrovirus"/>
</dbReference>
<feature type="domain" description="Reverse transcriptase Ty1/copia-type" evidence="1">
    <location>
        <begin position="277"/>
        <end position="392"/>
    </location>
</feature>
<evidence type="ECO:0000259" key="3">
    <source>
        <dbReference type="Pfam" id="PF25597"/>
    </source>
</evidence>
<protein>
    <submittedName>
        <fullName evidence="4">Retrovirus-related Pol polyprotein from transposon RE2</fullName>
    </submittedName>
</protein>
<dbReference type="Proteomes" id="UP000288805">
    <property type="component" value="Unassembled WGS sequence"/>
</dbReference>
<dbReference type="InterPro" id="IPR025724">
    <property type="entry name" value="GAG-pre-integrase_dom"/>
</dbReference>
<feature type="domain" description="Retroviral polymerase SH3-like" evidence="3">
    <location>
        <begin position="121"/>
        <end position="171"/>
    </location>
</feature>
<dbReference type="CDD" id="cd09272">
    <property type="entry name" value="RNase_HI_RT_Ty1"/>
    <property type="match status" value="1"/>
</dbReference>
<dbReference type="PANTHER" id="PTHR11439:SF484">
    <property type="entry name" value="REVERSE TRANSCRIPTASE TY1_COPIA-TYPE DOMAIN-CONTAINING PROTEIN"/>
    <property type="match status" value="1"/>
</dbReference>
<dbReference type="PANTHER" id="PTHR11439">
    <property type="entry name" value="GAG-POL-RELATED RETROTRANSPOSON"/>
    <property type="match status" value="1"/>
</dbReference>